<proteinExistence type="inferred from homology"/>
<reference evidence="6 7" key="1">
    <citation type="submission" date="2016-05" db="EMBL/GenBank/DDBJ databases">
        <title>Complete genome sequence of Pseudomonas antarctica PAMC 27494.</title>
        <authorList>
            <person name="Lee J."/>
        </authorList>
    </citation>
    <scope>NUCLEOTIDE SEQUENCE [LARGE SCALE GENOMIC DNA]</scope>
    <source>
        <strain evidence="6 7">PAMC 27494</strain>
    </source>
</reference>
<evidence type="ECO:0000256" key="3">
    <source>
        <dbReference type="ARBA" id="ARBA00023125"/>
    </source>
</evidence>
<dbReference type="NCBIfam" id="TIGR03298">
    <property type="entry name" value="argP"/>
    <property type="match status" value="1"/>
</dbReference>
<dbReference type="NCBIfam" id="NF002964">
    <property type="entry name" value="PRK03635.1"/>
    <property type="match status" value="1"/>
</dbReference>
<dbReference type="InterPro" id="IPR005119">
    <property type="entry name" value="LysR_subst-bd"/>
</dbReference>
<name>A0A172Z322_9PSED</name>
<evidence type="ECO:0000313" key="6">
    <source>
        <dbReference type="EMBL" id="ANF86742.1"/>
    </source>
</evidence>
<dbReference type="Pfam" id="PF00126">
    <property type="entry name" value="HTH_1"/>
    <property type="match status" value="1"/>
</dbReference>
<comment type="similarity">
    <text evidence="1">Belongs to the LysR transcriptional regulatory family.</text>
</comment>
<dbReference type="Gene3D" id="3.40.190.290">
    <property type="match status" value="1"/>
</dbReference>
<dbReference type="PANTHER" id="PTHR30579">
    <property type="entry name" value="TRANSCRIPTIONAL REGULATOR"/>
    <property type="match status" value="1"/>
</dbReference>
<feature type="domain" description="HTH lysR-type" evidence="5">
    <location>
        <begin position="1"/>
        <end position="59"/>
    </location>
</feature>
<dbReference type="Proteomes" id="UP000077829">
    <property type="component" value="Chromosome"/>
</dbReference>
<protein>
    <submittedName>
        <fullName evidence="6">Chromosome replication initiation inhibitor protein</fullName>
    </submittedName>
</protein>
<keyword evidence="4" id="KW-0804">Transcription</keyword>
<gene>
    <name evidence="6" type="ORF">A7J50_3364</name>
</gene>
<keyword evidence="2" id="KW-0805">Transcription regulation</keyword>
<dbReference type="STRING" id="219572.A7J50_3364"/>
<dbReference type="KEGG" id="panr:A7J50_3364"/>
<keyword evidence="3" id="KW-0238">DNA-binding</keyword>
<dbReference type="EMBL" id="CP015600">
    <property type="protein sequence ID" value="ANF86742.1"/>
    <property type="molecule type" value="Genomic_DNA"/>
</dbReference>
<dbReference type="InterPro" id="IPR036388">
    <property type="entry name" value="WH-like_DNA-bd_sf"/>
</dbReference>
<evidence type="ECO:0000256" key="2">
    <source>
        <dbReference type="ARBA" id="ARBA00023015"/>
    </source>
</evidence>
<dbReference type="SUPFAM" id="SSF46785">
    <property type="entry name" value="Winged helix' DNA-binding domain"/>
    <property type="match status" value="1"/>
</dbReference>
<dbReference type="AlphaFoldDB" id="A0A172Z322"/>
<dbReference type="PANTHER" id="PTHR30579:SF2">
    <property type="entry name" value="HTH-TYPE TRANSCRIPTIONAL REGULATOR ARGP"/>
    <property type="match status" value="1"/>
</dbReference>
<accession>A0A172Z322</accession>
<dbReference type="GO" id="GO:0003700">
    <property type="term" value="F:DNA-binding transcription factor activity"/>
    <property type="evidence" value="ECO:0007669"/>
    <property type="project" value="InterPro"/>
</dbReference>
<dbReference type="InterPro" id="IPR000847">
    <property type="entry name" value="LysR_HTH_N"/>
</dbReference>
<dbReference type="InterPro" id="IPR036390">
    <property type="entry name" value="WH_DNA-bd_sf"/>
</dbReference>
<dbReference type="PATRIC" id="fig|219572.3.peg.3460"/>
<dbReference type="RefSeq" id="WP_064454956.1">
    <property type="nucleotide sequence ID" value="NZ_CP015600.1"/>
</dbReference>
<dbReference type="PROSITE" id="PS50931">
    <property type="entry name" value="HTH_LYSR"/>
    <property type="match status" value="1"/>
</dbReference>
<dbReference type="InterPro" id="IPR050176">
    <property type="entry name" value="LTTR"/>
</dbReference>
<sequence>MKLDAKQMQAFLAVIEGGSFEKAAEYLNVTPSAVSQRIHALEARLGSSVVVRGRPCEPTQVGRKLMNYLRRATVLEEELLNDIEGNGEDYLRLVIGVNGDTLNTWFFPALADTFISENILLELVVDDQDHTYALLESGQVIGCIGTRPVPMRGCFAEPLGLVRYQLVASTAFQERWFPSGLTRDAARKAPVLAYSRKDTLQSEFLQSRLGLHADAFPSHYLSLPEARFRAIRHGLGYGMVPQMKASTLLKSGDLVDLDPGHFTEVALYWHAWALQSPRMEALSNHAVSAARRILNFKSQEAFVVGTSIR</sequence>
<evidence type="ECO:0000256" key="4">
    <source>
        <dbReference type="ARBA" id="ARBA00023163"/>
    </source>
</evidence>
<evidence type="ECO:0000259" key="5">
    <source>
        <dbReference type="PROSITE" id="PS50931"/>
    </source>
</evidence>
<dbReference type="SUPFAM" id="SSF53850">
    <property type="entry name" value="Periplasmic binding protein-like II"/>
    <property type="match status" value="1"/>
</dbReference>
<dbReference type="GO" id="GO:0003677">
    <property type="term" value="F:DNA binding"/>
    <property type="evidence" value="ECO:0007669"/>
    <property type="project" value="UniProtKB-KW"/>
</dbReference>
<organism evidence="6 7">
    <name type="scientific">Pseudomonas antarctica</name>
    <dbReference type="NCBI Taxonomy" id="219572"/>
    <lineage>
        <taxon>Bacteria</taxon>
        <taxon>Pseudomonadati</taxon>
        <taxon>Pseudomonadota</taxon>
        <taxon>Gammaproteobacteria</taxon>
        <taxon>Pseudomonadales</taxon>
        <taxon>Pseudomonadaceae</taxon>
        <taxon>Pseudomonas</taxon>
    </lineage>
</organism>
<dbReference type="NCBIfam" id="NF009888">
    <property type="entry name" value="PRK13348.1"/>
    <property type="match status" value="1"/>
</dbReference>
<evidence type="ECO:0000256" key="1">
    <source>
        <dbReference type="ARBA" id="ARBA00009437"/>
    </source>
</evidence>
<dbReference type="Pfam" id="PF03466">
    <property type="entry name" value="LysR_substrate"/>
    <property type="match status" value="1"/>
</dbReference>
<dbReference type="InterPro" id="IPR017685">
    <property type="entry name" value="ArgP"/>
</dbReference>
<dbReference type="Gene3D" id="1.10.10.10">
    <property type="entry name" value="Winged helix-like DNA-binding domain superfamily/Winged helix DNA-binding domain"/>
    <property type="match status" value="1"/>
</dbReference>
<evidence type="ECO:0000313" key="7">
    <source>
        <dbReference type="Proteomes" id="UP000077829"/>
    </source>
</evidence>